<evidence type="ECO:0000256" key="1">
    <source>
        <dbReference type="ARBA" id="ARBA00022723"/>
    </source>
</evidence>
<comment type="caution">
    <text evidence="5">The sequence shown here is derived from an EMBL/GenBank/DDBJ whole genome shotgun (WGS) entry which is preliminary data.</text>
</comment>
<evidence type="ECO:0000256" key="3">
    <source>
        <dbReference type="ARBA" id="ARBA00022833"/>
    </source>
</evidence>
<gene>
    <name evidence="5" type="ORF">JTE90_019142</name>
</gene>
<protein>
    <recommendedName>
        <fullName evidence="4">CHHC U11-48K-type domain-containing protein</fullName>
    </recommendedName>
</protein>
<evidence type="ECO:0000313" key="5">
    <source>
        <dbReference type="EMBL" id="KAG8187248.1"/>
    </source>
</evidence>
<evidence type="ECO:0000256" key="2">
    <source>
        <dbReference type="ARBA" id="ARBA00022771"/>
    </source>
</evidence>
<keyword evidence="3" id="KW-0862">Zinc</keyword>
<keyword evidence="6" id="KW-1185">Reference proteome</keyword>
<feature type="domain" description="CHHC U11-48K-type" evidence="4">
    <location>
        <begin position="52"/>
        <end position="79"/>
    </location>
</feature>
<dbReference type="GO" id="GO:0008270">
    <property type="term" value="F:zinc ion binding"/>
    <property type="evidence" value="ECO:0007669"/>
    <property type="project" value="UniProtKB-KW"/>
</dbReference>
<dbReference type="PROSITE" id="PS51800">
    <property type="entry name" value="ZF_CHHC_U11_48K"/>
    <property type="match status" value="1"/>
</dbReference>
<sequence>MFKFRFSSYRFGFEVEYQNIIKILFVFDTSWNYIEKYPICKFFSANMTTHRLVMCPYDEVHKVKESRLQRHITNCRLNHLNGNKFICPFNSTHVYPCQVRDYHLAHCSDRAPLDRRLAGSLHMNNPYRGRIAVPSYNESPVVVSEEVWDLESECFLLVTLEVALAGRPEGSRFEPLMVTCADLLDIEAG</sequence>
<dbReference type="EMBL" id="JAFNEN010000275">
    <property type="protein sequence ID" value="KAG8187248.1"/>
    <property type="molecule type" value="Genomic_DNA"/>
</dbReference>
<dbReference type="InterPro" id="IPR022776">
    <property type="entry name" value="TRM13/UPF0224_CHHC_Znf_dom"/>
</dbReference>
<proteinExistence type="predicted"/>
<dbReference type="Pfam" id="PF05253">
    <property type="entry name" value="zf-U11-48K"/>
    <property type="match status" value="1"/>
</dbReference>
<dbReference type="AlphaFoldDB" id="A0AAV6UTU1"/>
<dbReference type="Proteomes" id="UP000827092">
    <property type="component" value="Unassembled WGS sequence"/>
</dbReference>
<reference evidence="5 6" key="1">
    <citation type="journal article" date="2022" name="Nat. Ecol. Evol.">
        <title>A masculinizing supergene underlies an exaggerated male reproductive morph in a spider.</title>
        <authorList>
            <person name="Hendrickx F."/>
            <person name="De Corte Z."/>
            <person name="Sonet G."/>
            <person name="Van Belleghem S.M."/>
            <person name="Kostlbacher S."/>
            <person name="Vangestel C."/>
        </authorList>
    </citation>
    <scope>NUCLEOTIDE SEQUENCE [LARGE SCALE GENOMIC DNA]</scope>
    <source>
        <strain evidence="5">W744_W776</strain>
    </source>
</reference>
<name>A0AAV6UTU1_9ARAC</name>
<accession>A0AAV6UTU1</accession>
<keyword evidence="1" id="KW-0479">Metal-binding</keyword>
<evidence type="ECO:0000259" key="4">
    <source>
        <dbReference type="PROSITE" id="PS51800"/>
    </source>
</evidence>
<dbReference type="SUPFAM" id="SSF57667">
    <property type="entry name" value="beta-beta-alpha zinc fingers"/>
    <property type="match status" value="1"/>
</dbReference>
<keyword evidence="2" id="KW-0863">Zinc-finger</keyword>
<dbReference type="InterPro" id="IPR036236">
    <property type="entry name" value="Znf_C2H2_sf"/>
</dbReference>
<evidence type="ECO:0000313" key="6">
    <source>
        <dbReference type="Proteomes" id="UP000827092"/>
    </source>
</evidence>
<organism evidence="5 6">
    <name type="scientific">Oedothorax gibbosus</name>
    <dbReference type="NCBI Taxonomy" id="931172"/>
    <lineage>
        <taxon>Eukaryota</taxon>
        <taxon>Metazoa</taxon>
        <taxon>Ecdysozoa</taxon>
        <taxon>Arthropoda</taxon>
        <taxon>Chelicerata</taxon>
        <taxon>Arachnida</taxon>
        <taxon>Araneae</taxon>
        <taxon>Araneomorphae</taxon>
        <taxon>Entelegynae</taxon>
        <taxon>Araneoidea</taxon>
        <taxon>Linyphiidae</taxon>
        <taxon>Erigoninae</taxon>
        <taxon>Oedothorax</taxon>
    </lineage>
</organism>